<evidence type="ECO:0000313" key="1">
    <source>
        <dbReference type="EMBL" id="UVC49829.1"/>
    </source>
</evidence>
<dbReference type="EMBL" id="CP056071">
    <property type="protein sequence ID" value="UVC49829.1"/>
    <property type="molecule type" value="Genomic_DNA"/>
</dbReference>
<sequence length="28" mass="3166">MNHLLHFLTVLVEKNNDAPLLHTPEPTA</sequence>
<dbReference type="Proteomes" id="UP000244811">
    <property type="component" value="Chromosome 2"/>
</dbReference>
<name>A0A976XIN2_THEOR</name>
<accession>A0A976XIN2</accession>
<evidence type="ECO:0000313" key="2">
    <source>
        <dbReference type="Proteomes" id="UP000244811"/>
    </source>
</evidence>
<dbReference type="AlphaFoldDB" id="A0A976XIN2"/>
<protein>
    <submittedName>
        <fullName evidence="1">Uncharacterized protein</fullName>
    </submittedName>
</protein>
<reference evidence="1" key="1">
    <citation type="submission" date="2022-07" db="EMBL/GenBank/DDBJ databases">
        <title>Evaluation of T. orientalis genome assembly methods using nanopore sequencing and analysis of variation between genomes.</title>
        <authorList>
            <person name="Yam J."/>
            <person name="Micallef M.L."/>
            <person name="Liu M."/>
            <person name="Djordjevic S.P."/>
            <person name="Bogema D.R."/>
            <person name="Jenkins C."/>
        </authorList>
    </citation>
    <scope>NUCLEOTIDE SEQUENCE</scope>
    <source>
        <strain evidence="1">Goon Nure</strain>
    </source>
</reference>
<organism evidence="1 2">
    <name type="scientific">Theileria orientalis</name>
    <dbReference type="NCBI Taxonomy" id="68886"/>
    <lineage>
        <taxon>Eukaryota</taxon>
        <taxon>Sar</taxon>
        <taxon>Alveolata</taxon>
        <taxon>Apicomplexa</taxon>
        <taxon>Aconoidasida</taxon>
        <taxon>Piroplasmida</taxon>
        <taxon>Theileriidae</taxon>
        <taxon>Theileria</taxon>
    </lineage>
</organism>
<proteinExistence type="predicted"/>
<gene>
    <name evidence="1" type="ORF">MACK_003441</name>
</gene>